<evidence type="ECO:0000256" key="4">
    <source>
        <dbReference type="ARBA" id="ARBA00022777"/>
    </source>
</evidence>
<dbReference type="OMA" id="EMFGGCA"/>
<evidence type="ECO:0000256" key="1">
    <source>
        <dbReference type="ARBA" id="ARBA00022527"/>
    </source>
</evidence>
<evidence type="ECO:0000256" key="3">
    <source>
        <dbReference type="ARBA" id="ARBA00022741"/>
    </source>
</evidence>
<feature type="binding site" evidence="6">
    <location>
        <position position="108"/>
    </location>
    <ligand>
        <name>ATP</name>
        <dbReference type="ChEBI" id="CHEBI:30616"/>
    </ligand>
</feature>
<dbReference type="STRING" id="905079.L1IUU7"/>
<dbReference type="PANTHER" id="PTHR11584:SF369">
    <property type="entry name" value="MITOGEN-ACTIVATED PROTEIN KINASE KINASE KINASE 19-RELATED"/>
    <property type="match status" value="1"/>
</dbReference>
<dbReference type="GeneID" id="17296573"/>
<dbReference type="Pfam" id="PF00069">
    <property type="entry name" value="Pkinase"/>
    <property type="match status" value="1"/>
</dbReference>
<reference evidence="10 12" key="1">
    <citation type="journal article" date="2012" name="Nature">
        <title>Algal genomes reveal evolutionary mosaicism and the fate of nucleomorphs.</title>
        <authorList>
            <consortium name="DOE Joint Genome Institute"/>
            <person name="Curtis B.A."/>
            <person name="Tanifuji G."/>
            <person name="Burki F."/>
            <person name="Gruber A."/>
            <person name="Irimia M."/>
            <person name="Maruyama S."/>
            <person name="Arias M.C."/>
            <person name="Ball S.G."/>
            <person name="Gile G.H."/>
            <person name="Hirakawa Y."/>
            <person name="Hopkins J.F."/>
            <person name="Kuo A."/>
            <person name="Rensing S.A."/>
            <person name="Schmutz J."/>
            <person name="Symeonidi A."/>
            <person name="Elias M."/>
            <person name="Eveleigh R.J."/>
            <person name="Herman E.K."/>
            <person name="Klute M.J."/>
            <person name="Nakayama T."/>
            <person name="Obornik M."/>
            <person name="Reyes-Prieto A."/>
            <person name="Armbrust E.V."/>
            <person name="Aves S.J."/>
            <person name="Beiko R.G."/>
            <person name="Coutinho P."/>
            <person name="Dacks J.B."/>
            <person name="Durnford D.G."/>
            <person name="Fast N.M."/>
            <person name="Green B.R."/>
            <person name="Grisdale C.J."/>
            <person name="Hempel F."/>
            <person name="Henrissat B."/>
            <person name="Hoppner M.P."/>
            <person name="Ishida K."/>
            <person name="Kim E."/>
            <person name="Koreny L."/>
            <person name="Kroth P.G."/>
            <person name="Liu Y."/>
            <person name="Malik S.B."/>
            <person name="Maier U.G."/>
            <person name="McRose D."/>
            <person name="Mock T."/>
            <person name="Neilson J.A."/>
            <person name="Onodera N.T."/>
            <person name="Poole A.M."/>
            <person name="Pritham E.J."/>
            <person name="Richards T.A."/>
            <person name="Rocap G."/>
            <person name="Roy S.W."/>
            <person name="Sarai C."/>
            <person name="Schaack S."/>
            <person name="Shirato S."/>
            <person name="Slamovits C.H."/>
            <person name="Spencer D.F."/>
            <person name="Suzuki S."/>
            <person name="Worden A.Z."/>
            <person name="Zauner S."/>
            <person name="Barry K."/>
            <person name="Bell C."/>
            <person name="Bharti A.K."/>
            <person name="Crow J.A."/>
            <person name="Grimwood J."/>
            <person name="Kramer R."/>
            <person name="Lindquist E."/>
            <person name="Lucas S."/>
            <person name="Salamov A."/>
            <person name="McFadden G.I."/>
            <person name="Lane C.E."/>
            <person name="Keeling P.J."/>
            <person name="Gray M.W."/>
            <person name="Grigoriev I.V."/>
            <person name="Archibald J.M."/>
        </authorList>
    </citation>
    <scope>NUCLEOTIDE SEQUENCE</scope>
    <source>
        <strain evidence="10 12">CCMP2712</strain>
    </source>
</reference>
<keyword evidence="4" id="KW-0418">Kinase</keyword>
<dbReference type="Proteomes" id="UP000011087">
    <property type="component" value="Unassembled WGS sequence"/>
</dbReference>
<dbReference type="EMBL" id="JH993036">
    <property type="protein sequence ID" value="EKX39857.1"/>
    <property type="molecule type" value="Genomic_DNA"/>
</dbReference>
<evidence type="ECO:0000256" key="8">
    <source>
        <dbReference type="SAM" id="MobiDB-lite"/>
    </source>
</evidence>
<feature type="domain" description="Protein kinase" evidence="9">
    <location>
        <begin position="71"/>
        <end position="340"/>
    </location>
</feature>
<dbReference type="PROSITE" id="PS00107">
    <property type="entry name" value="PROTEIN_KINASE_ATP"/>
    <property type="match status" value="1"/>
</dbReference>
<dbReference type="InterPro" id="IPR000719">
    <property type="entry name" value="Prot_kinase_dom"/>
</dbReference>
<organism evidence="10">
    <name type="scientific">Guillardia theta (strain CCMP2712)</name>
    <name type="common">Cryptophyte</name>
    <dbReference type="NCBI Taxonomy" id="905079"/>
    <lineage>
        <taxon>Eukaryota</taxon>
        <taxon>Cryptophyceae</taxon>
        <taxon>Pyrenomonadales</taxon>
        <taxon>Geminigeraceae</taxon>
        <taxon>Guillardia</taxon>
    </lineage>
</organism>
<reference evidence="11" key="3">
    <citation type="submission" date="2016-03" db="UniProtKB">
        <authorList>
            <consortium name="EnsemblProtists"/>
        </authorList>
    </citation>
    <scope>IDENTIFICATION</scope>
</reference>
<keyword evidence="2" id="KW-0808">Transferase</keyword>
<evidence type="ECO:0000259" key="9">
    <source>
        <dbReference type="PROSITE" id="PS50011"/>
    </source>
</evidence>
<evidence type="ECO:0000313" key="11">
    <source>
        <dbReference type="EnsemblProtists" id="EKX39857"/>
    </source>
</evidence>
<evidence type="ECO:0000256" key="2">
    <source>
        <dbReference type="ARBA" id="ARBA00022679"/>
    </source>
</evidence>
<name>L1IUU7_GUITC</name>
<feature type="region of interest" description="Disordered" evidence="8">
    <location>
        <begin position="1"/>
        <end position="55"/>
    </location>
</feature>
<protein>
    <recommendedName>
        <fullName evidence="9">Protein kinase domain-containing protein</fullName>
    </recommendedName>
</protein>
<dbReference type="PROSITE" id="PS50011">
    <property type="entry name" value="PROTEIN_KINASE_DOM"/>
    <property type="match status" value="1"/>
</dbReference>
<feature type="non-terminal residue" evidence="10">
    <location>
        <position position="1"/>
    </location>
</feature>
<gene>
    <name evidence="10" type="ORF">GUITHDRAFT_76095</name>
</gene>
<keyword evidence="5 6" id="KW-0067">ATP-binding</keyword>
<dbReference type="HOGENOM" id="CLU_000288_63_23_1"/>
<evidence type="ECO:0000256" key="7">
    <source>
        <dbReference type="RuleBase" id="RU000304"/>
    </source>
</evidence>
<dbReference type="SUPFAM" id="SSF56112">
    <property type="entry name" value="Protein kinase-like (PK-like)"/>
    <property type="match status" value="1"/>
</dbReference>
<dbReference type="SMART" id="SM00220">
    <property type="entry name" value="S_TKc"/>
    <property type="match status" value="1"/>
</dbReference>
<accession>L1IUU7</accession>
<keyword evidence="12" id="KW-1185">Reference proteome</keyword>
<dbReference type="OrthoDB" id="6513151at2759"/>
<dbReference type="AlphaFoldDB" id="L1IUU7"/>
<keyword evidence="3 6" id="KW-0547">Nucleotide-binding</keyword>
<keyword evidence="1 7" id="KW-0723">Serine/threonine-protein kinase</keyword>
<reference evidence="12" key="2">
    <citation type="submission" date="2012-11" db="EMBL/GenBank/DDBJ databases">
        <authorList>
            <person name="Kuo A."/>
            <person name="Curtis B.A."/>
            <person name="Tanifuji G."/>
            <person name="Burki F."/>
            <person name="Gruber A."/>
            <person name="Irimia M."/>
            <person name="Maruyama S."/>
            <person name="Arias M.C."/>
            <person name="Ball S.G."/>
            <person name="Gile G.H."/>
            <person name="Hirakawa Y."/>
            <person name="Hopkins J.F."/>
            <person name="Rensing S.A."/>
            <person name="Schmutz J."/>
            <person name="Symeonidi A."/>
            <person name="Elias M."/>
            <person name="Eveleigh R.J."/>
            <person name="Herman E.K."/>
            <person name="Klute M.J."/>
            <person name="Nakayama T."/>
            <person name="Obornik M."/>
            <person name="Reyes-Prieto A."/>
            <person name="Armbrust E.V."/>
            <person name="Aves S.J."/>
            <person name="Beiko R.G."/>
            <person name="Coutinho P."/>
            <person name="Dacks J.B."/>
            <person name="Durnford D.G."/>
            <person name="Fast N.M."/>
            <person name="Green B.R."/>
            <person name="Grisdale C."/>
            <person name="Hempe F."/>
            <person name="Henrissat B."/>
            <person name="Hoppner M.P."/>
            <person name="Ishida K.-I."/>
            <person name="Kim E."/>
            <person name="Koreny L."/>
            <person name="Kroth P.G."/>
            <person name="Liu Y."/>
            <person name="Malik S.-B."/>
            <person name="Maier U.G."/>
            <person name="McRose D."/>
            <person name="Mock T."/>
            <person name="Neilson J.A."/>
            <person name="Onodera N.T."/>
            <person name="Poole A.M."/>
            <person name="Pritham E.J."/>
            <person name="Richards T.A."/>
            <person name="Rocap G."/>
            <person name="Roy S.W."/>
            <person name="Sarai C."/>
            <person name="Schaack S."/>
            <person name="Shirato S."/>
            <person name="Slamovits C.H."/>
            <person name="Spencer D.F."/>
            <person name="Suzuki S."/>
            <person name="Worden A.Z."/>
            <person name="Zauner S."/>
            <person name="Barry K."/>
            <person name="Bell C."/>
            <person name="Bharti A.K."/>
            <person name="Crow J.A."/>
            <person name="Grimwood J."/>
            <person name="Kramer R."/>
            <person name="Lindquist E."/>
            <person name="Lucas S."/>
            <person name="Salamov A."/>
            <person name="McFadden G.I."/>
            <person name="Lane C.E."/>
            <person name="Keeling P.J."/>
            <person name="Gray M.W."/>
            <person name="Grigoriev I.V."/>
            <person name="Archibald J.M."/>
        </authorList>
    </citation>
    <scope>NUCLEOTIDE SEQUENCE</scope>
    <source>
        <strain evidence="12">CCMP2712</strain>
    </source>
</reference>
<evidence type="ECO:0000256" key="6">
    <source>
        <dbReference type="PROSITE-ProRule" id="PRU10141"/>
    </source>
</evidence>
<dbReference type="InterPro" id="IPR011009">
    <property type="entry name" value="Kinase-like_dom_sf"/>
</dbReference>
<dbReference type="GO" id="GO:0005524">
    <property type="term" value="F:ATP binding"/>
    <property type="evidence" value="ECO:0007669"/>
    <property type="project" value="UniProtKB-UniRule"/>
</dbReference>
<evidence type="ECO:0000313" key="10">
    <source>
        <dbReference type="EMBL" id="EKX39857.1"/>
    </source>
</evidence>
<evidence type="ECO:0000313" key="12">
    <source>
        <dbReference type="Proteomes" id="UP000011087"/>
    </source>
</evidence>
<proteinExistence type="inferred from homology"/>
<dbReference type="Gene3D" id="1.10.510.10">
    <property type="entry name" value="Transferase(Phosphotransferase) domain 1"/>
    <property type="match status" value="1"/>
</dbReference>
<dbReference type="CDD" id="cd06606">
    <property type="entry name" value="STKc_MAPKKK"/>
    <property type="match status" value="1"/>
</dbReference>
<dbReference type="InterPro" id="IPR008271">
    <property type="entry name" value="Ser/Thr_kinase_AS"/>
</dbReference>
<evidence type="ECO:0000256" key="5">
    <source>
        <dbReference type="ARBA" id="ARBA00022840"/>
    </source>
</evidence>
<dbReference type="PaxDb" id="55529-EKX39857"/>
<sequence>MNRLAGELWSGSEEEEAQSADEWCADESATSSERQDSSEHKSSSDDTGDPPKPFRWRKFETAQRSESGEFILVPEVIGVGRFGVVYKAMAESNFTEGKLKVGTVFAIKEFTLKKGALRDEQIAKIMQEIDCHRQLDHPNIVKVFGADSDSLVFRVFLEYMPMGSIAGLLRIMGCLEEEVVRLFAKQLVGGLCYLHENHIVHRDIKPANLLLGMNGLLKISDFSEAKWLPNVIEDMSANKMLQSMRGTSRYMAPEVIRRRYTYAADVWSVGCSVLEMLTGNIPFSSFSTDIAVMRNVVKNEDPPNIPSDLTDLCQDFILSCFVRDPNKRPSAAELEKHSFL</sequence>
<dbReference type="eggNOG" id="KOG0198">
    <property type="taxonomic scope" value="Eukaryota"/>
</dbReference>
<dbReference type="PANTHER" id="PTHR11584">
    <property type="entry name" value="SERINE/THREONINE PROTEIN KINASE"/>
    <property type="match status" value="1"/>
</dbReference>
<dbReference type="InterPro" id="IPR001245">
    <property type="entry name" value="Ser-Thr/Tyr_kinase_cat_dom"/>
</dbReference>
<feature type="compositionally biased region" description="Acidic residues" evidence="8">
    <location>
        <begin position="12"/>
        <end position="25"/>
    </location>
</feature>
<dbReference type="PRINTS" id="PR00109">
    <property type="entry name" value="TYRKINASE"/>
</dbReference>
<dbReference type="GO" id="GO:0004674">
    <property type="term" value="F:protein serine/threonine kinase activity"/>
    <property type="evidence" value="ECO:0007669"/>
    <property type="project" value="UniProtKB-KW"/>
</dbReference>
<dbReference type="KEGG" id="gtt:GUITHDRAFT_76095"/>
<comment type="similarity">
    <text evidence="7">Belongs to the protein kinase superfamily.</text>
</comment>
<dbReference type="EnsemblProtists" id="EKX39857">
    <property type="protein sequence ID" value="EKX39857"/>
    <property type="gene ID" value="GUITHDRAFT_76095"/>
</dbReference>
<dbReference type="RefSeq" id="XP_005826837.1">
    <property type="nucleotide sequence ID" value="XM_005826780.1"/>
</dbReference>
<dbReference type="PROSITE" id="PS00108">
    <property type="entry name" value="PROTEIN_KINASE_ST"/>
    <property type="match status" value="1"/>
</dbReference>
<feature type="compositionally biased region" description="Basic and acidic residues" evidence="8">
    <location>
        <begin position="33"/>
        <end position="44"/>
    </location>
</feature>
<dbReference type="InterPro" id="IPR017441">
    <property type="entry name" value="Protein_kinase_ATP_BS"/>
</dbReference>